<dbReference type="PRINTS" id="PR00371">
    <property type="entry name" value="FPNCR"/>
</dbReference>
<accession>A0A4R5KFG1</accession>
<feature type="domain" description="FAD-binding FR-type" evidence="4">
    <location>
        <begin position="18"/>
        <end position="119"/>
    </location>
</feature>
<evidence type="ECO:0000256" key="3">
    <source>
        <dbReference type="ARBA" id="ARBA00023014"/>
    </source>
</evidence>
<organism evidence="5 6">
    <name type="scientific">Arthrobacter terricola</name>
    <dbReference type="NCBI Taxonomy" id="2547396"/>
    <lineage>
        <taxon>Bacteria</taxon>
        <taxon>Bacillati</taxon>
        <taxon>Actinomycetota</taxon>
        <taxon>Actinomycetes</taxon>
        <taxon>Micrococcales</taxon>
        <taxon>Micrococcaceae</taxon>
        <taxon>Arthrobacter</taxon>
    </lineage>
</organism>
<dbReference type="GO" id="GO:0016491">
    <property type="term" value="F:oxidoreductase activity"/>
    <property type="evidence" value="ECO:0007669"/>
    <property type="project" value="InterPro"/>
</dbReference>
<evidence type="ECO:0000256" key="1">
    <source>
        <dbReference type="ARBA" id="ARBA00001974"/>
    </source>
</evidence>
<keyword evidence="3" id="KW-0411">Iron-sulfur</keyword>
<dbReference type="Pfam" id="PF00175">
    <property type="entry name" value="NAD_binding_1"/>
    <property type="match status" value="1"/>
</dbReference>
<dbReference type="InterPro" id="IPR017927">
    <property type="entry name" value="FAD-bd_FR_type"/>
</dbReference>
<dbReference type="SUPFAM" id="SSF63380">
    <property type="entry name" value="Riboflavin synthase domain-like"/>
    <property type="match status" value="1"/>
</dbReference>
<dbReference type="InterPro" id="IPR039261">
    <property type="entry name" value="FNR_nucleotide-bd"/>
</dbReference>
<dbReference type="InterPro" id="IPR008333">
    <property type="entry name" value="Cbr1-like_FAD-bd_dom"/>
</dbReference>
<protein>
    <submittedName>
        <fullName evidence="5">Oxidoreductase</fullName>
    </submittedName>
</protein>
<dbReference type="CDD" id="cd06217">
    <property type="entry name" value="FNR_iron_sulfur_binding_3"/>
    <property type="match status" value="1"/>
</dbReference>
<dbReference type="Gene3D" id="3.40.50.80">
    <property type="entry name" value="Nucleotide-binding domain of ferredoxin-NADP reductase (FNR) module"/>
    <property type="match status" value="1"/>
</dbReference>
<dbReference type="OrthoDB" id="5179582at2"/>
<evidence type="ECO:0000256" key="2">
    <source>
        <dbReference type="ARBA" id="ARBA00022714"/>
    </source>
</evidence>
<dbReference type="PRINTS" id="PR00406">
    <property type="entry name" value="CYTB5RDTASE"/>
</dbReference>
<dbReference type="SUPFAM" id="SSF52343">
    <property type="entry name" value="Ferredoxin reductase-like, C-terminal NADP-linked domain"/>
    <property type="match status" value="1"/>
</dbReference>
<keyword evidence="2" id="KW-0001">2Fe-2S</keyword>
<keyword evidence="6" id="KW-1185">Reference proteome</keyword>
<name>A0A4R5KFG1_9MICC</name>
<dbReference type="PANTHER" id="PTHR47354:SF5">
    <property type="entry name" value="PROTEIN RFBI"/>
    <property type="match status" value="1"/>
</dbReference>
<keyword evidence="2" id="KW-0408">Iron</keyword>
<dbReference type="GO" id="GO:0051537">
    <property type="term" value="F:2 iron, 2 sulfur cluster binding"/>
    <property type="evidence" value="ECO:0007669"/>
    <property type="project" value="UniProtKB-KW"/>
</dbReference>
<keyword evidence="2" id="KW-0479">Metal-binding</keyword>
<dbReference type="InterPro" id="IPR001433">
    <property type="entry name" value="OxRdtase_FAD/NAD-bd"/>
</dbReference>
<dbReference type="PROSITE" id="PS51384">
    <property type="entry name" value="FAD_FR"/>
    <property type="match status" value="1"/>
</dbReference>
<dbReference type="PANTHER" id="PTHR47354">
    <property type="entry name" value="NADH OXIDOREDUCTASE HCR"/>
    <property type="match status" value="1"/>
</dbReference>
<proteinExistence type="predicted"/>
<dbReference type="Pfam" id="PF00970">
    <property type="entry name" value="FAD_binding_6"/>
    <property type="match status" value="1"/>
</dbReference>
<dbReference type="Proteomes" id="UP000295511">
    <property type="component" value="Unassembled WGS sequence"/>
</dbReference>
<reference evidence="5 6" key="1">
    <citation type="submission" date="2019-03" db="EMBL/GenBank/DDBJ databases">
        <title>Whole genome sequence of Arthrobacter sp JH1-1.</title>
        <authorList>
            <person name="Trinh H.N."/>
        </authorList>
    </citation>
    <scope>NUCLEOTIDE SEQUENCE [LARGE SCALE GENOMIC DNA]</scope>
    <source>
        <strain evidence="5 6">JH1-1</strain>
    </source>
</reference>
<evidence type="ECO:0000259" key="4">
    <source>
        <dbReference type="PROSITE" id="PS51384"/>
    </source>
</evidence>
<dbReference type="AlphaFoldDB" id="A0A4R5KFG1"/>
<dbReference type="InterPro" id="IPR017938">
    <property type="entry name" value="Riboflavin_synthase-like_b-brl"/>
</dbReference>
<sequence length="260" mass="28387">MAIRGVRNGTREAHSVSSVWRVAEVVDGFPENATARTIRLRVDGLAGHLAGQHIDIRLTAEDGYTAVRSYSVASADTDGHLEITVDELHEGEVSPYLVRDLEVGDKLEIRGPVGGWFVWQPGNMNRVQLIGGGSGVVPLMSMIRAHQASGNEAPFRLLYSLKSPESSLYRDELRRLGRESAKLMIDYVYTRSTPEGWPAGPARLTSEALLGKIFPPEENPDVFVCGQTVFVETVADWLVTAGYSSESIKTERFGGTGGTR</sequence>
<dbReference type="Gene3D" id="2.40.30.10">
    <property type="entry name" value="Translation factors"/>
    <property type="match status" value="1"/>
</dbReference>
<evidence type="ECO:0000313" key="6">
    <source>
        <dbReference type="Proteomes" id="UP000295511"/>
    </source>
</evidence>
<gene>
    <name evidence="5" type="ORF">E1809_16040</name>
</gene>
<dbReference type="InterPro" id="IPR050415">
    <property type="entry name" value="MRET"/>
</dbReference>
<evidence type="ECO:0000313" key="5">
    <source>
        <dbReference type="EMBL" id="TDF93425.1"/>
    </source>
</evidence>
<comment type="cofactor">
    <cofactor evidence="1">
        <name>FAD</name>
        <dbReference type="ChEBI" id="CHEBI:57692"/>
    </cofactor>
</comment>
<comment type="caution">
    <text evidence="5">The sequence shown here is derived from an EMBL/GenBank/DDBJ whole genome shotgun (WGS) entry which is preliminary data.</text>
</comment>
<dbReference type="InterPro" id="IPR001709">
    <property type="entry name" value="Flavoprot_Pyr_Nucl_cyt_Rdtase"/>
</dbReference>
<dbReference type="EMBL" id="SMRU01000019">
    <property type="protein sequence ID" value="TDF93425.1"/>
    <property type="molecule type" value="Genomic_DNA"/>
</dbReference>